<dbReference type="InterPro" id="IPR000485">
    <property type="entry name" value="AsnC-type_HTH_dom"/>
</dbReference>
<dbReference type="Pfam" id="PF01037">
    <property type="entry name" value="AsnC_trans_reg"/>
    <property type="match status" value="1"/>
</dbReference>
<evidence type="ECO:0000256" key="3">
    <source>
        <dbReference type="ARBA" id="ARBA00023163"/>
    </source>
</evidence>
<feature type="domain" description="HTH asnC-type" evidence="4">
    <location>
        <begin position="11"/>
        <end position="72"/>
    </location>
</feature>
<dbReference type="EMBL" id="VDMP01000010">
    <property type="protein sequence ID" value="TNM50213.1"/>
    <property type="molecule type" value="Genomic_DNA"/>
</dbReference>
<dbReference type="GO" id="GO:0005829">
    <property type="term" value="C:cytosol"/>
    <property type="evidence" value="ECO:0007669"/>
    <property type="project" value="TreeGrafter"/>
</dbReference>
<sequence length="152" mass="16854">MAISGGNLFAMDAVDQEILDVLRADSRTSMRELAQRLGISRTSAYARVKRLVDSGVIRAFTIEVDPAALGLGLSAYIHVRTKQNSWKSFRKKVWALEEAAHVALVSGDFDAVILVRARDAEHLRELVLERIQSLPEVVATQTVLVFEEHVGQ</sequence>
<dbReference type="PROSITE" id="PS00519">
    <property type="entry name" value="HTH_ASNC_1"/>
    <property type="match status" value="1"/>
</dbReference>
<dbReference type="Gene3D" id="1.10.10.10">
    <property type="entry name" value="Winged helix-like DNA-binding domain superfamily/Winged helix DNA-binding domain"/>
    <property type="match status" value="1"/>
</dbReference>
<dbReference type="PANTHER" id="PTHR30154:SF34">
    <property type="entry name" value="TRANSCRIPTIONAL REGULATOR AZLB"/>
    <property type="match status" value="1"/>
</dbReference>
<dbReference type="Gene3D" id="3.30.70.920">
    <property type="match status" value="1"/>
</dbReference>
<dbReference type="InterPro" id="IPR036388">
    <property type="entry name" value="WH-like_DNA-bd_sf"/>
</dbReference>
<dbReference type="SUPFAM" id="SSF54909">
    <property type="entry name" value="Dimeric alpha+beta barrel"/>
    <property type="match status" value="1"/>
</dbReference>
<evidence type="ECO:0000256" key="2">
    <source>
        <dbReference type="ARBA" id="ARBA00023125"/>
    </source>
</evidence>
<evidence type="ECO:0000313" key="6">
    <source>
        <dbReference type="Proteomes" id="UP000313231"/>
    </source>
</evidence>
<dbReference type="PROSITE" id="PS50956">
    <property type="entry name" value="HTH_ASNC_2"/>
    <property type="match status" value="1"/>
</dbReference>
<dbReference type="OrthoDB" id="9809462at2"/>
<dbReference type="Pfam" id="PF13412">
    <property type="entry name" value="HTH_24"/>
    <property type="match status" value="1"/>
</dbReference>
<dbReference type="PANTHER" id="PTHR30154">
    <property type="entry name" value="LEUCINE-RESPONSIVE REGULATORY PROTEIN"/>
    <property type="match status" value="1"/>
</dbReference>
<dbReference type="Proteomes" id="UP000313231">
    <property type="component" value="Unassembled WGS sequence"/>
</dbReference>
<protein>
    <submittedName>
        <fullName evidence="5">Lrp/AsnC family transcriptional regulator</fullName>
    </submittedName>
</protein>
<reference evidence="5 6" key="1">
    <citation type="journal article" date="2016" name="Int. J. Syst. Evol. Microbiol.">
        <title>Nocardioides albidus sp. nov., an actinobacterium isolated from garden soil.</title>
        <authorList>
            <person name="Singh H."/>
            <person name="Du J."/>
            <person name="Trinh H."/>
            <person name="Won K."/>
            <person name="Yang J.E."/>
            <person name="Yin C."/>
            <person name="Kook M."/>
            <person name="Yi T.H."/>
        </authorList>
    </citation>
    <scope>NUCLEOTIDE SEQUENCE [LARGE SCALE GENOMIC DNA]</scope>
    <source>
        <strain evidence="5 6">CCTCC AB 2015297</strain>
    </source>
</reference>
<keyword evidence="3" id="KW-0804">Transcription</keyword>
<keyword evidence="1" id="KW-0805">Transcription regulation</keyword>
<evidence type="ECO:0000313" key="5">
    <source>
        <dbReference type="EMBL" id="TNM50213.1"/>
    </source>
</evidence>
<dbReference type="InterPro" id="IPR019888">
    <property type="entry name" value="Tscrpt_reg_AsnC-like"/>
</dbReference>
<proteinExistence type="predicted"/>
<evidence type="ECO:0000259" key="4">
    <source>
        <dbReference type="PROSITE" id="PS50956"/>
    </source>
</evidence>
<dbReference type="InterPro" id="IPR019887">
    <property type="entry name" value="Tscrpt_reg_AsnC/Lrp_C"/>
</dbReference>
<keyword evidence="6" id="KW-1185">Reference proteome</keyword>
<dbReference type="GO" id="GO:0043200">
    <property type="term" value="P:response to amino acid"/>
    <property type="evidence" value="ECO:0007669"/>
    <property type="project" value="TreeGrafter"/>
</dbReference>
<comment type="caution">
    <text evidence="5">The sequence shown here is derived from an EMBL/GenBank/DDBJ whole genome shotgun (WGS) entry which is preliminary data.</text>
</comment>
<dbReference type="SUPFAM" id="SSF46785">
    <property type="entry name" value="Winged helix' DNA-binding domain"/>
    <property type="match status" value="1"/>
</dbReference>
<dbReference type="SMART" id="SM00344">
    <property type="entry name" value="HTH_ASNC"/>
    <property type="match status" value="1"/>
</dbReference>
<organism evidence="5 6">
    <name type="scientific">Nocardioides albidus</name>
    <dbReference type="NCBI Taxonomy" id="1517589"/>
    <lineage>
        <taxon>Bacteria</taxon>
        <taxon>Bacillati</taxon>
        <taxon>Actinomycetota</taxon>
        <taxon>Actinomycetes</taxon>
        <taxon>Propionibacteriales</taxon>
        <taxon>Nocardioidaceae</taxon>
        <taxon>Nocardioides</taxon>
    </lineage>
</organism>
<dbReference type="AlphaFoldDB" id="A0A5C4WQK2"/>
<name>A0A5C4WQK2_9ACTN</name>
<evidence type="ECO:0000256" key="1">
    <source>
        <dbReference type="ARBA" id="ARBA00023015"/>
    </source>
</evidence>
<accession>A0A5C4WQK2</accession>
<dbReference type="InterPro" id="IPR011008">
    <property type="entry name" value="Dimeric_a/b-barrel"/>
</dbReference>
<dbReference type="GO" id="GO:0043565">
    <property type="term" value="F:sequence-specific DNA binding"/>
    <property type="evidence" value="ECO:0007669"/>
    <property type="project" value="InterPro"/>
</dbReference>
<gene>
    <name evidence="5" type="ORF">FHP29_00855</name>
</gene>
<dbReference type="InterPro" id="IPR036390">
    <property type="entry name" value="WH_DNA-bd_sf"/>
</dbReference>
<dbReference type="InterPro" id="IPR019885">
    <property type="entry name" value="Tscrpt_reg_HTH_AsnC-type_CS"/>
</dbReference>
<dbReference type="PRINTS" id="PR00033">
    <property type="entry name" value="HTHASNC"/>
</dbReference>
<keyword evidence="2" id="KW-0238">DNA-binding</keyword>